<keyword evidence="1" id="KW-0808">Transferase</keyword>
<accession>A0ACC3TSC7</accession>
<keyword evidence="2" id="KW-1185">Reference proteome</keyword>
<dbReference type="Proteomes" id="UP001489719">
    <property type="component" value="Unassembled WGS sequence"/>
</dbReference>
<comment type="caution">
    <text evidence="1">The sequence shown here is derived from an EMBL/GenBank/DDBJ whole genome shotgun (WGS) entry which is preliminary data.</text>
</comment>
<proteinExistence type="predicted"/>
<evidence type="ECO:0000313" key="1">
    <source>
        <dbReference type="EMBL" id="KAK9324140.1"/>
    </source>
</evidence>
<reference evidence="2" key="1">
    <citation type="journal article" date="2024" name="Front. Bioeng. Biotechnol.">
        <title>Genome-scale model development and genomic sequencing of the oleaginous clade Lipomyces.</title>
        <authorList>
            <person name="Czajka J.J."/>
            <person name="Han Y."/>
            <person name="Kim J."/>
            <person name="Mondo S.J."/>
            <person name="Hofstad B.A."/>
            <person name="Robles A."/>
            <person name="Haridas S."/>
            <person name="Riley R."/>
            <person name="LaButti K."/>
            <person name="Pangilinan J."/>
            <person name="Andreopoulos W."/>
            <person name="Lipzen A."/>
            <person name="Yan J."/>
            <person name="Wang M."/>
            <person name="Ng V."/>
            <person name="Grigoriev I.V."/>
            <person name="Spatafora J.W."/>
            <person name="Magnuson J.K."/>
            <person name="Baker S.E."/>
            <person name="Pomraning K.R."/>
        </authorList>
    </citation>
    <scope>NUCLEOTIDE SEQUENCE [LARGE SCALE GENOMIC DNA]</scope>
    <source>
        <strain evidence="2">CBS 10300</strain>
    </source>
</reference>
<name>A0ACC3TSC7_9ASCO</name>
<sequence>MSTGMVYSLATAAVQVMAVVLALWYCIVWLVCSIGYYQLRTKFTRSYLSKSSRRGLSAPGVSILRPLKGIDPEFEACISSAFEQDYPKFEVLLCVDSPTDPAIPVVRKIMAQYHHIPSQLFIGAENFGVNPKVNNLIRAYDVAQHDILWILDSNCWVAPGALGRAIDTFEADKSIQLVHHLPLVVDISGHWGSRLDEMFLSTAHAKFYVAINTVAVAPCVMGKSNLFRRSQLNKVVPLGIKAFAKFIAEDQQIGDGIWQAGGRHAMNCDAVIQPVGDTGLADYFFRRMRWLRVRKYIVLAATLVEPMTECFLCGAMGATAASILAGAQWTVFFSVHVLLWALGDFWIYTNLHRHGNVDPPGTALPGTRKSSPTPYFALPKQKISGSNDSARWIVSWLAREAMALPIWINAMAGTQIQWRNRLFYIKPDATAVEIQQPGKINQQKTIT</sequence>
<organism evidence="1 2">
    <name type="scientific">Lipomyces orientalis</name>
    <dbReference type="NCBI Taxonomy" id="1233043"/>
    <lineage>
        <taxon>Eukaryota</taxon>
        <taxon>Fungi</taxon>
        <taxon>Dikarya</taxon>
        <taxon>Ascomycota</taxon>
        <taxon>Saccharomycotina</taxon>
        <taxon>Lipomycetes</taxon>
        <taxon>Lipomycetales</taxon>
        <taxon>Lipomycetaceae</taxon>
        <taxon>Lipomyces</taxon>
    </lineage>
</organism>
<dbReference type="EMBL" id="MU970053">
    <property type="protein sequence ID" value="KAK9324140.1"/>
    <property type="molecule type" value="Genomic_DNA"/>
</dbReference>
<gene>
    <name evidence="1" type="ORF">V1517DRAFT_73928</name>
</gene>
<evidence type="ECO:0000313" key="2">
    <source>
        <dbReference type="Proteomes" id="UP001489719"/>
    </source>
</evidence>
<protein>
    <submittedName>
        <fullName evidence="1">Glycosyl transferase family 21-domain-containing protein</fullName>
    </submittedName>
</protein>